<dbReference type="OrthoDB" id="86210at2157"/>
<dbReference type="EMBL" id="CP015106">
    <property type="protein sequence ID" value="ASJ14169.1"/>
    <property type="molecule type" value="Genomic_DNA"/>
</dbReference>
<protein>
    <submittedName>
        <fullName evidence="2">Uncharacterized protein</fullName>
    </submittedName>
</protein>
<feature type="region of interest" description="Disordered" evidence="1">
    <location>
        <begin position="168"/>
        <end position="195"/>
    </location>
</feature>
<sequence length="584" mass="64717">MQLPDKQPLIENVVVTSAGELKGLVEEGLSKGNGAFLKIFAKDSSGKYYLTILLDRSKILAAECLLVDKKQDLSGEEAISVLKSLIGKPMVIDVYDLDELEIKLSIADNVDVYVQTPKIPLEELLGKAEEGPPAKEEMKATTTAAVAKSEVPATLPVVEKIKAEAKVEETAEEKPEAVPEPKPAPAPVEEKKPAPAGKPEVVVNLSGGSVPEKAFQVYAEDLLKEAKRIKGLRINKIEFDANVGEGVVYLNVHIYGNSDGSARDIEIAEKRMLHAVSKYAPVLLREAEVKPIVKDVSVVIDGQEVKPQEIVDRDKKKTGNVTKDGRISLAVLEDVWPYFSAYARTVVTEIESAGIRVKKAYFDVKGRREFEINLSMVAEAGMTKEAVERIARDVLTRHARELGRSLKRYITVHNIDVEILAPAVTSKTTKETAVTTSSKAAEVLAKKELLEKEVEQLLKQAGIDELAPFTEEKKKEAEEAMLKGRIEPAIETLKTRIHAEMKMIPRVTFKWLKLNHEIKDSTIQLDIEASFLREETGGLFGSFSGVSDSKIKKDIEDAIRRILKEVSKEYSIRIELRRLNIIIR</sequence>
<dbReference type="KEGG" id="trl:A3L10_03085"/>
<organism evidence="2 3">
    <name type="scientific">Thermococcus radiotolerans</name>
    <dbReference type="NCBI Taxonomy" id="187880"/>
    <lineage>
        <taxon>Archaea</taxon>
        <taxon>Methanobacteriati</taxon>
        <taxon>Methanobacteriota</taxon>
        <taxon>Thermococci</taxon>
        <taxon>Thermococcales</taxon>
        <taxon>Thermococcaceae</taxon>
        <taxon>Thermococcus</taxon>
    </lineage>
</organism>
<feature type="compositionally biased region" description="Basic and acidic residues" evidence="1">
    <location>
        <begin position="168"/>
        <end position="179"/>
    </location>
</feature>
<gene>
    <name evidence="2" type="ORF">A3L10_03085</name>
</gene>
<keyword evidence="3" id="KW-1185">Reference proteome</keyword>
<dbReference type="AlphaFoldDB" id="A0A2Z2N8M2"/>
<accession>A0A2Z2N8M2</accession>
<proteinExistence type="predicted"/>
<evidence type="ECO:0000313" key="3">
    <source>
        <dbReference type="Proteomes" id="UP000250085"/>
    </source>
</evidence>
<name>A0A2Z2N8M2_9EURY</name>
<dbReference type="Proteomes" id="UP000250085">
    <property type="component" value="Chromosome"/>
</dbReference>
<evidence type="ECO:0000313" key="2">
    <source>
        <dbReference type="EMBL" id="ASJ14169.1"/>
    </source>
</evidence>
<evidence type="ECO:0000256" key="1">
    <source>
        <dbReference type="SAM" id="MobiDB-lite"/>
    </source>
</evidence>
<reference evidence="2 3" key="1">
    <citation type="submission" date="2016-04" db="EMBL/GenBank/DDBJ databases">
        <title>Complete genome sequence of Thermococcus radiotolerans type strain EJ2.</title>
        <authorList>
            <person name="Oger P.M."/>
        </authorList>
    </citation>
    <scope>NUCLEOTIDE SEQUENCE [LARGE SCALE GENOMIC DNA]</scope>
    <source>
        <strain evidence="2 3">EJ2</strain>
    </source>
</reference>